<evidence type="ECO:0000313" key="3">
    <source>
        <dbReference type="EMBL" id="HHX99348.1"/>
    </source>
</evidence>
<comment type="function">
    <text evidence="2">Required for morphogenesis under gluconeogenic growth conditions.</text>
</comment>
<dbReference type="Gene3D" id="3.40.50.10680">
    <property type="entry name" value="CofD-like domains"/>
    <property type="match status" value="1"/>
</dbReference>
<dbReference type="InterPro" id="IPR002882">
    <property type="entry name" value="CofD"/>
</dbReference>
<dbReference type="InterPro" id="IPR010119">
    <property type="entry name" value="Gluconeogen_factor"/>
</dbReference>
<dbReference type="EMBL" id="DUTP01000003">
    <property type="protein sequence ID" value="HHX99348.1"/>
    <property type="molecule type" value="Genomic_DNA"/>
</dbReference>
<reference evidence="3 4" key="1">
    <citation type="journal article" date="2020" name="Biotechnol. Biofuels">
        <title>New insights from the biogas microbiome by comprehensive genome-resolved metagenomics of nearly 1600 species originating from multiple anaerobic digesters.</title>
        <authorList>
            <person name="Campanaro S."/>
            <person name="Treu L."/>
            <person name="Rodriguez-R L.M."/>
            <person name="Kovalovszki A."/>
            <person name="Ziels R.M."/>
            <person name="Maus I."/>
            <person name="Zhu X."/>
            <person name="Kougias P.G."/>
            <person name="Basile A."/>
            <person name="Luo G."/>
            <person name="Schluter A."/>
            <person name="Konstantinidis K.T."/>
            <person name="Angelidaki I."/>
        </authorList>
    </citation>
    <scope>NUCLEOTIDE SEQUENCE [LARGE SCALE GENOMIC DNA]</scope>
    <source>
        <strain evidence="3">AS05jafATM_89</strain>
    </source>
</reference>
<dbReference type="Pfam" id="PF01933">
    <property type="entry name" value="CofD"/>
    <property type="match status" value="1"/>
</dbReference>
<dbReference type="InterPro" id="IPR038136">
    <property type="entry name" value="CofD-like_dom_sf"/>
</dbReference>
<proteinExistence type="inferred from homology"/>
<protein>
    <recommendedName>
        <fullName evidence="2">Putative gluconeogenesis factor</fullName>
    </recommendedName>
</protein>
<evidence type="ECO:0000256" key="2">
    <source>
        <dbReference type="HAMAP-Rule" id="MF_00973"/>
    </source>
</evidence>
<organism evidence="3 4">
    <name type="scientific">Candidatus Dojkabacteria bacterium</name>
    <dbReference type="NCBI Taxonomy" id="2099670"/>
    <lineage>
        <taxon>Bacteria</taxon>
        <taxon>Candidatus Dojkabacteria</taxon>
    </lineage>
</organism>
<dbReference type="HAMAP" id="MF_00973">
    <property type="entry name" value="Gluconeogen_factor"/>
    <property type="match status" value="1"/>
</dbReference>
<dbReference type="PANTHER" id="PTHR30135:SF3">
    <property type="entry name" value="GLUCONEOGENESIS FACTOR-RELATED"/>
    <property type="match status" value="1"/>
</dbReference>
<name>A0A832R8W4_9BACT</name>
<dbReference type="NCBIfam" id="TIGR01826">
    <property type="entry name" value="CofD_related"/>
    <property type="match status" value="1"/>
</dbReference>
<dbReference type="AlphaFoldDB" id="A0A832R8W4"/>
<dbReference type="PANTHER" id="PTHR30135">
    <property type="entry name" value="UNCHARACTERIZED PROTEIN YVCK-RELATED"/>
    <property type="match status" value="1"/>
</dbReference>
<evidence type="ECO:0000256" key="1">
    <source>
        <dbReference type="ARBA" id="ARBA00022490"/>
    </source>
</evidence>
<dbReference type="GO" id="GO:0043743">
    <property type="term" value="F:LPPG:FO 2-phospho-L-lactate transferase activity"/>
    <property type="evidence" value="ECO:0007669"/>
    <property type="project" value="InterPro"/>
</dbReference>
<gene>
    <name evidence="3" type="ORF">GX533_01530</name>
</gene>
<dbReference type="CDD" id="cd07187">
    <property type="entry name" value="YvcK_like"/>
    <property type="match status" value="1"/>
</dbReference>
<comment type="subcellular location">
    <subcellularLocation>
        <location evidence="2">Cytoplasm</location>
    </subcellularLocation>
</comment>
<keyword evidence="1 2" id="KW-0963">Cytoplasm</keyword>
<dbReference type="SUPFAM" id="SSF142338">
    <property type="entry name" value="CofD-like"/>
    <property type="match status" value="1"/>
</dbReference>
<comment type="similarity">
    <text evidence="2">Belongs to the gluconeogenesis factor family.</text>
</comment>
<comment type="caution">
    <text evidence="3">The sequence shown here is derived from an EMBL/GenBank/DDBJ whole genome shotgun (WGS) entry which is preliminary data.</text>
</comment>
<accession>A0A832R8W4</accession>
<evidence type="ECO:0000313" key="4">
    <source>
        <dbReference type="Proteomes" id="UP000576550"/>
    </source>
</evidence>
<dbReference type="GO" id="GO:0008360">
    <property type="term" value="P:regulation of cell shape"/>
    <property type="evidence" value="ECO:0007669"/>
    <property type="project" value="UniProtKB-UniRule"/>
</dbReference>
<sequence length="349" mass="38974">MIYFGMNILLIGGGTGSTVVLEGLKKRRDLKLSVIVGMMDDGGSNAVMRDEFGLLPLSDVRKSLLALYDSGNNEVLRKLFLYRFASGEGIKGHTLGNLLMVAMTDILGSEMEAIEMFKTMFGITGEIIPVTLDDVRLVAKYPDGSVIEGEHLIDEPESDMNVSSITLKPSAKATKQALDAIKKADYILFGPGDLYTTTLPNLVVKGIKEELIRSKAKLIYISNLISKKGQTRKRSHSQCVDIITEYIGRDLDYVLINNGKIPQTAYRRYVKKGEHIMEDDLTDVNFSGEIIREDLVATEPIKREKGDTLERSLVRHDSDKLANVLYDIFVSKKGPLLKWLNKLLSYYKD</sequence>
<dbReference type="GO" id="GO:0005737">
    <property type="term" value="C:cytoplasm"/>
    <property type="evidence" value="ECO:0007669"/>
    <property type="project" value="UniProtKB-SubCell"/>
</dbReference>
<dbReference type="Proteomes" id="UP000576550">
    <property type="component" value="Unassembled WGS sequence"/>
</dbReference>